<name>A0A2U2J6R4_9FLAO</name>
<comment type="caution">
    <text evidence="1">The sequence shown here is derived from an EMBL/GenBank/DDBJ whole genome shotgun (WGS) entry which is preliminary data.</text>
</comment>
<keyword evidence="2" id="KW-1185">Reference proteome</keyword>
<gene>
    <name evidence="1" type="ORF">DIS07_14920</name>
</gene>
<sequence>MSNLNKTYHKGKYRSGEWAKHLRPYLKRVGNKSWRKDGKEIELNETDNLSHWKKYSTKRNIKVKITKKFYGDLKWTTISKYRTLRDAENAMKQANIIKAEIIEK</sequence>
<dbReference type="EMBL" id="QFFG01000013">
    <property type="protein sequence ID" value="PWG04029.1"/>
    <property type="molecule type" value="Genomic_DNA"/>
</dbReference>
<organism evidence="1 2">
    <name type="scientific">Polaribacter aquimarinus</name>
    <dbReference type="NCBI Taxonomy" id="2100726"/>
    <lineage>
        <taxon>Bacteria</taxon>
        <taxon>Pseudomonadati</taxon>
        <taxon>Bacteroidota</taxon>
        <taxon>Flavobacteriia</taxon>
        <taxon>Flavobacteriales</taxon>
        <taxon>Flavobacteriaceae</taxon>
    </lineage>
</organism>
<dbReference type="OrthoDB" id="1262667at2"/>
<dbReference type="AlphaFoldDB" id="A0A2U2J6R4"/>
<proteinExistence type="predicted"/>
<protein>
    <submittedName>
        <fullName evidence="1">Uncharacterized protein</fullName>
    </submittedName>
</protein>
<reference evidence="1 2" key="1">
    <citation type="submission" date="2018-05" db="EMBL/GenBank/DDBJ databases">
        <title>Polaribacter aquimarinus sp. nov., isolated from sediment in a sediment of sea.</title>
        <authorList>
            <person name="Lu D."/>
        </authorList>
    </citation>
    <scope>NUCLEOTIDE SEQUENCE [LARGE SCALE GENOMIC DNA]</scope>
    <source>
        <strain evidence="1 2">ZY113</strain>
    </source>
</reference>
<dbReference type="RefSeq" id="WP_109406068.1">
    <property type="nucleotide sequence ID" value="NZ_QFFG01000013.1"/>
</dbReference>
<dbReference type="Proteomes" id="UP000245670">
    <property type="component" value="Unassembled WGS sequence"/>
</dbReference>
<accession>A0A2U2J6R4</accession>
<evidence type="ECO:0000313" key="2">
    <source>
        <dbReference type="Proteomes" id="UP000245670"/>
    </source>
</evidence>
<evidence type="ECO:0000313" key="1">
    <source>
        <dbReference type="EMBL" id="PWG04029.1"/>
    </source>
</evidence>